<dbReference type="Proteomes" id="UP001238540">
    <property type="component" value="Unassembled WGS sequence"/>
</dbReference>
<dbReference type="Pfam" id="PF12680">
    <property type="entry name" value="SnoaL_2"/>
    <property type="match status" value="1"/>
</dbReference>
<proteinExistence type="predicted"/>
<evidence type="ECO:0000313" key="3">
    <source>
        <dbReference type="EMBL" id="MDN3611534.1"/>
    </source>
</evidence>
<gene>
    <name evidence="3" type="ORF">QWZ16_18200</name>
</gene>
<keyword evidence="4" id="KW-1185">Reference proteome</keyword>
<dbReference type="GO" id="GO:0016787">
    <property type="term" value="F:hydrolase activity"/>
    <property type="evidence" value="ECO:0007669"/>
    <property type="project" value="UniProtKB-KW"/>
</dbReference>
<dbReference type="InterPro" id="IPR037401">
    <property type="entry name" value="SnoaL-like"/>
</dbReference>
<dbReference type="SUPFAM" id="SSF54427">
    <property type="entry name" value="NTF2-like"/>
    <property type="match status" value="1"/>
</dbReference>
<dbReference type="InterPro" id="IPR032710">
    <property type="entry name" value="NTF2-like_dom_sf"/>
</dbReference>
<dbReference type="InterPro" id="IPR000073">
    <property type="entry name" value="AB_hydrolase_1"/>
</dbReference>
<dbReference type="Gene3D" id="3.10.450.50">
    <property type="match status" value="1"/>
</dbReference>
<protein>
    <submittedName>
        <fullName evidence="3">Alpha/beta fold hydrolase</fullName>
    </submittedName>
</protein>
<reference evidence="4" key="1">
    <citation type="journal article" date="2019" name="Int. J. Syst. Evol. Microbiol.">
        <title>The Global Catalogue of Microorganisms (GCM) 10K type strain sequencing project: providing services to taxonomists for standard genome sequencing and annotation.</title>
        <authorList>
            <consortium name="The Broad Institute Genomics Platform"/>
            <consortium name="The Broad Institute Genome Sequencing Center for Infectious Disease"/>
            <person name="Wu L."/>
            <person name="Ma J."/>
        </authorList>
    </citation>
    <scope>NUCLEOTIDE SEQUENCE [LARGE SCALE GENOMIC DNA]</scope>
    <source>
        <strain evidence="4">CECT 7398</strain>
    </source>
</reference>
<dbReference type="Pfam" id="PF12697">
    <property type="entry name" value="Abhydrolase_6"/>
    <property type="match status" value="1"/>
</dbReference>
<comment type="caution">
    <text evidence="3">The sequence shown here is derived from an EMBL/GenBank/DDBJ whole genome shotgun (WGS) entry which is preliminary data.</text>
</comment>
<accession>A0ABT8BYQ2</accession>
<evidence type="ECO:0000259" key="2">
    <source>
        <dbReference type="Pfam" id="PF12697"/>
    </source>
</evidence>
<feature type="domain" description="AB hydrolase-1" evidence="2">
    <location>
        <begin position="160"/>
        <end position="269"/>
    </location>
</feature>
<evidence type="ECO:0000313" key="4">
    <source>
        <dbReference type="Proteomes" id="UP001238540"/>
    </source>
</evidence>
<dbReference type="InterPro" id="IPR029058">
    <property type="entry name" value="AB_hydrolase_fold"/>
</dbReference>
<keyword evidence="3" id="KW-0378">Hydrolase</keyword>
<dbReference type="EMBL" id="JAUFQC010000027">
    <property type="protein sequence ID" value="MDN3611534.1"/>
    <property type="molecule type" value="Genomic_DNA"/>
</dbReference>
<feature type="domain" description="SnoaL-like" evidence="1">
    <location>
        <begin position="10"/>
        <end position="117"/>
    </location>
</feature>
<organism evidence="3 4">
    <name type="scientific">Vibrio ostreicida</name>
    <dbReference type="NCBI Taxonomy" id="526588"/>
    <lineage>
        <taxon>Bacteria</taxon>
        <taxon>Pseudomonadati</taxon>
        <taxon>Pseudomonadota</taxon>
        <taxon>Gammaproteobacteria</taxon>
        <taxon>Vibrionales</taxon>
        <taxon>Vibrionaceae</taxon>
        <taxon>Vibrio</taxon>
    </lineage>
</organism>
<dbReference type="SUPFAM" id="SSF53474">
    <property type="entry name" value="alpha/beta-Hydrolases"/>
    <property type="match status" value="1"/>
</dbReference>
<dbReference type="Gene3D" id="3.40.50.1820">
    <property type="entry name" value="alpha/beta hydrolase"/>
    <property type="match status" value="1"/>
</dbReference>
<dbReference type="InterPro" id="IPR050266">
    <property type="entry name" value="AB_hydrolase_sf"/>
</dbReference>
<dbReference type="PANTHER" id="PTHR43798">
    <property type="entry name" value="MONOACYLGLYCEROL LIPASE"/>
    <property type="match status" value="1"/>
</dbReference>
<dbReference type="RefSeq" id="WP_170882696.1">
    <property type="nucleotide sequence ID" value="NZ_JABEYA020000005.1"/>
</dbReference>
<evidence type="ECO:0000259" key="1">
    <source>
        <dbReference type="Pfam" id="PF12680"/>
    </source>
</evidence>
<name>A0ABT8BYQ2_9VIBR</name>
<sequence>MNTINTKDVVNAYLSAFAQQDYEEALRYVTEDAVWHVDGDPILSTVGIIQGKSAIRRWLEHFLHGFEPLEFHLEPLISEGEDVLAIGHFRHRIVTTSAIVDGHFVIRFTIKNNQISHYQIFEDSLGLSHAHYGVSPERRQRINGVIYEYEDHGHGEVRMCLHGLDHDGSFWSPVLADLCRDGRCVVFDLPSHEKSRGNQELDDTVIANDITLWMVENAVDKATLIGHQQGASIALNIANNAPHLVTKLVLISPIGDPQLAKYEPKSDQRPPKMIEVEAIVLSPHNDYNTPQLTSLTYARYSTFDTHEGPLTQAPRAMVEHI</sequence>